<evidence type="ECO:0000313" key="1">
    <source>
        <dbReference type="EMBL" id="RVW54484.1"/>
    </source>
</evidence>
<protein>
    <submittedName>
        <fullName evidence="1">Uncharacterized protein</fullName>
    </submittedName>
</protein>
<gene>
    <name evidence="1" type="ORF">CK203_068314</name>
</gene>
<name>A0A438F390_VITVI</name>
<evidence type="ECO:0000313" key="2">
    <source>
        <dbReference type="Proteomes" id="UP000288805"/>
    </source>
</evidence>
<comment type="caution">
    <text evidence="1">The sequence shown here is derived from an EMBL/GenBank/DDBJ whole genome shotgun (WGS) entry which is preliminary data.</text>
</comment>
<dbReference type="EMBL" id="QGNW01001128">
    <property type="protein sequence ID" value="RVW54484.1"/>
    <property type="molecule type" value="Genomic_DNA"/>
</dbReference>
<organism evidence="1 2">
    <name type="scientific">Vitis vinifera</name>
    <name type="common">Grape</name>
    <dbReference type="NCBI Taxonomy" id="29760"/>
    <lineage>
        <taxon>Eukaryota</taxon>
        <taxon>Viridiplantae</taxon>
        <taxon>Streptophyta</taxon>
        <taxon>Embryophyta</taxon>
        <taxon>Tracheophyta</taxon>
        <taxon>Spermatophyta</taxon>
        <taxon>Magnoliopsida</taxon>
        <taxon>eudicotyledons</taxon>
        <taxon>Gunneridae</taxon>
        <taxon>Pentapetalae</taxon>
        <taxon>rosids</taxon>
        <taxon>Vitales</taxon>
        <taxon>Vitaceae</taxon>
        <taxon>Viteae</taxon>
        <taxon>Vitis</taxon>
    </lineage>
</organism>
<proteinExistence type="predicted"/>
<dbReference type="AlphaFoldDB" id="A0A438F390"/>
<sequence>MSTGIVRSLGVGRHIDWRAINSKGAAGGVLVFGTTEWLICWRWKKDVFSVLSVQELYGWDEVGIHRSLWPVCRRDREVFWESLGQ</sequence>
<reference evidence="1 2" key="1">
    <citation type="journal article" date="2018" name="PLoS Genet.">
        <title>Population sequencing reveals clonal diversity and ancestral inbreeding in the grapevine cultivar Chardonnay.</title>
        <authorList>
            <person name="Roach M.J."/>
            <person name="Johnson D.L."/>
            <person name="Bohlmann J."/>
            <person name="van Vuuren H.J."/>
            <person name="Jones S.J."/>
            <person name="Pretorius I.S."/>
            <person name="Schmidt S.A."/>
            <person name="Borneman A.R."/>
        </authorList>
    </citation>
    <scope>NUCLEOTIDE SEQUENCE [LARGE SCALE GENOMIC DNA]</scope>
    <source>
        <strain evidence="2">cv. Chardonnay</strain>
        <tissue evidence="1">Leaf</tissue>
    </source>
</reference>
<dbReference type="Proteomes" id="UP000288805">
    <property type="component" value="Unassembled WGS sequence"/>
</dbReference>
<accession>A0A438F390</accession>